<dbReference type="GO" id="GO:0020037">
    <property type="term" value="F:heme binding"/>
    <property type="evidence" value="ECO:0007669"/>
    <property type="project" value="InterPro"/>
</dbReference>
<dbReference type="InterPro" id="IPR036396">
    <property type="entry name" value="Cyt_P450_sf"/>
</dbReference>
<dbReference type="AlphaFoldDB" id="A0A0C3HSR6"/>
<dbReference type="InParanoid" id="A0A0C3HSR6"/>
<keyword evidence="3" id="KW-0560">Oxidoreductase</keyword>
<keyword evidence="2 5" id="KW-0479">Metal-binding</keyword>
<comment type="cofactor">
    <cofactor evidence="5">
        <name>heme</name>
        <dbReference type="ChEBI" id="CHEBI:30413"/>
    </cofactor>
</comment>
<accession>A0A0C3HSR6</accession>
<evidence type="ECO:0008006" key="9">
    <source>
        <dbReference type="Google" id="ProtNLM"/>
    </source>
</evidence>
<keyword evidence="8" id="KW-1185">Reference proteome</keyword>
<dbReference type="PANTHER" id="PTHR46300">
    <property type="entry name" value="P450, PUTATIVE (EUROFUNG)-RELATED-RELATED"/>
    <property type="match status" value="1"/>
</dbReference>
<feature type="binding site" description="axial binding residue" evidence="5">
    <location>
        <position position="458"/>
    </location>
    <ligand>
        <name>heme</name>
        <dbReference type="ChEBI" id="CHEBI:30413"/>
    </ligand>
    <ligandPart>
        <name>Fe</name>
        <dbReference type="ChEBI" id="CHEBI:18248"/>
    </ligandPart>
</feature>
<reference evidence="7 8" key="1">
    <citation type="submission" date="2014-04" db="EMBL/GenBank/DDBJ databases">
        <authorList>
            <consortium name="DOE Joint Genome Institute"/>
            <person name="Kuo A."/>
            <person name="Martino E."/>
            <person name="Perotto S."/>
            <person name="Kohler A."/>
            <person name="Nagy L.G."/>
            <person name="Floudas D."/>
            <person name="Copeland A."/>
            <person name="Barry K.W."/>
            <person name="Cichocki N."/>
            <person name="Veneault-Fourrey C."/>
            <person name="LaButti K."/>
            <person name="Lindquist E.A."/>
            <person name="Lipzen A."/>
            <person name="Lundell T."/>
            <person name="Morin E."/>
            <person name="Murat C."/>
            <person name="Sun H."/>
            <person name="Tunlid A."/>
            <person name="Henrissat B."/>
            <person name="Grigoriev I.V."/>
            <person name="Hibbett D.S."/>
            <person name="Martin F."/>
            <person name="Nordberg H.P."/>
            <person name="Cantor M.N."/>
            <person name="Hua S.X."/>
        </authorList>
    </citation>
    <scope>NUCLEOTIDE SEQUENCE [LARGE SCALE GENOMIC DNA]</scope>
    <source>
        <strain evidence="7 8">Zn</strain>
    </source>
</reference>
<dbReference type="InterPro" id="IPR002401">
    <property type="entry name" value="Cyt_P450_E_grp-I"/>
</dbReference>
<protein>
    <recommendedName>
        <fullName evidence="9">Cytochrome P450</fullName>
    </recommendedName>
</protein>
<dbReference type="OrthoDB" id="1055148at2759"/>
<evidence type="ECO:0000256" key="1">
    <source>
        <dbReference type="ARBA" id="ARBA00010617"/>
    </source>
</evidence>
<gene>
    <name evidence="7" type="ORF">OIDMADRAFT_51108</name>
</gene>
<dbReference type="GO" id="GO:0004497">
    <property type="term" value="F:monooxygenase activity"/>
    <property type="evidence" value="ECO:0007669"/>
    <property type="project" value="InterPro"/>
</dbReference>
<evidence type="ECO:0000256" key="5">
    <source>
        <dbReference type="PIRSR" id="PIRSR602401-1"/>
    </source>
</evidence>
<dbReference type="PANTHER" id="PTHR46300:SF9">
    <property type="entry name" value="P450, PUTATIVE-RELATED"/>
    <property type="match status" value="1"/>
</dbReference>
<keyword evidence="5" id="KW-0349">Heme</keyword>
<dbReference type="EMBL" id="KN832872">
    <property type="protein sequence ID" value="KIN05297.1"/>
    <property type="molecule type" value="Genomic_DNA"/>
</dbReference>
<evidence type="ECO:0000313" key="7">
    <source>
        <dbReference type="EMBL" id="KIN05297.1"/>
    </source>
</evidence>
<sequence>MEGRLLSGVARLPWTWLGLIVPAVVIFYQWAYHTDLPKIKGLFEIPNPLPTVGHLLLLGDDHASTCERLWRKYGHSTFQIRLGNTRAVVFNSFEDASRILVANQSSVIDRPKLYTFHGVISSTKGFTIGSSPWDESTKNRRTAAGAILSRPAIRRFSDMFDLETFSLIADTYKDSHQGTQEINIRPYIQRLALNTMLTLCYGIRMGDMDGQLLREILEVGSAISLLRSASENFQDYIPILRYLPNNEKIQRAKELRQRRDKYLEFLLHKTRERVRNGTDRPCVAAAIIKGEDTKLSDVELSSICLSLVSGGFETIPATLVSCIGSLSTKEGQVFQERAYEDIKRHYPSSSEEAWLASMTEEKVPYINALVKEAGRYYTASAMNLPRKTTTPVIWDGATIPAKTMILVNLQAANHDVDHFGPDAGTFNPERWLEPGESPEERPVQGLAHMSFGAGARACTGRAVATRVIYMALVRLLTSYRIIASEDEPPNTDYADYNKIKTALVAIPRDFKVKLVPRDSVELEKCLRASAQRNNQY</sequence>
<evidence type="ECO:0000256" key="4">
    <source>
        <dbReference type="ARBA" id="ARBA00023004"/>
    </source>
</evidence>
<dbReference type="Gene3D" id="1.10.630.10">
    <property type="entry name" value="Cytochrome P450"/>
    <property type="match status" value="1"/>
</dbReference>
<keyword evidence="6" id="KW-0472">Membrane</keyword>
<organism evidence="7 8">
    <name type="scientific">Oidiodendron maius (strain Zn)</name>
    <dbReference type="NCBI Taxonomy" id="913774"/>
    <lineage>
        <taxon>Eukaryota</taxon>
        <taxon>Fungi</taxon>
        <taxon>Dikarya</taxon>
        <taxon>Ascomycota</taxon>
        <taxon>Pezizomycotina</taxon>
        <taxon>Leotiomycetes</taxon>
        <taxon>Leotiomycetes incertae sedis</taxon>
        <taxon>Myxotrichaceae</taxon>
        <taxon>Oidiodendron</taxon>
    </lineage>
</organism>
<dbReference type="SUPFAM" id="SSF48264">
    <property type="entry name" value="Cytochrome P450"/>
    <property type="match status" value="1"/>
</dbReference>
<feature type="transmembrane region" description="Helical" evidence="6">
    <location>
        <begin position="12"/>
        <end position="31"/>
    </location>
</feature>
<dbReference type="Proteomes" id="UP000054321">
    <property type="component" value="Unassembled WGS sequence"/>
</dbReference>
<reference evidence="8" key="2">
    <citation type="submission" date="2015-01" db="EMBL/GenBank/DDBJ databases">
        <title>Evolutionary Origins and Diversification of the Mycorrhizal Mutualists.</title>
        <authorList>
            <consortium name="DOE Joint Genome Institute"/>
            <consortium name="Mycorrhizal Genomics Consortium"/>
            <person name="Kohler A."/>
            <person name="Kuo A."/>
            <person name="Nagy L.G."/>
            <person name="Floudas D."/>
            <person name="Copeland A."/>
            <person name="Barry K.W."/>
            <person name="Cichocki N."/>
            <person name="Veneault-Fourrey C."/>
            <person name="LaButti K."/>
            <person name="Lindquist E.A."/>
            <person name="Lipzen A."/>
            <person name="Lundell T."/>
            <person name="Morin E."/>
            <person name="Murat C."/>
            <person name="Riley R."/>
            <person name="Ohm R."/>
            <person name="Sun H."/>
            <person name="Tunlid A."/>
            <person name="Henrissat B."/>
            <person name="Grigoriev I.V."/>
            <person name="Hibbett D.S."/>
            <person name="Martin F."/>
        </authorList>
    </citation>
    <scope>NUCLEOTIDE SEQUENCE [LARGE SCALE GENOMIC DNA]</scope>
    <source>
        <strain evidence="8">Zn</strain>
    </source>
</reference>
<dbReference type="InterPro" id="IPR050364">
    <property type="entry name" value="Cytochrome_P450_fung"/>
</dbReference>
<proteinExistence type="inferred from homology"/>
<evidence type="ECO:0000256" key="6">
    <source>
        <dbReference type="SAM" id="Phobius"/>
    </source>
</evidence>
<keyword evidence="6" id="KW-0812">Transmembrane</keyword>
<dbReference type="Pfam" id="PF00067">
    <property type="entry name" value="p450"/>
    <property type="match status" value="1"/>
</dbReference>
<evidence type="ECO:0000256" key="2">
    <source>
        <dbReference type="ARBA" id="ARBA00022723"/>
    </source>
</evidence>
<dbReference type="GO" id="GO:0016705">
    <property type="term" value="F:oxidoreductase activity, acting on paired donors, with incorporation or reduction of molecular oxygen"/>
    <property type="evidence" value="ECO:0007669"/>
    <property type="project" value="InterPro"/>
</dbReference>
<dbReference type="STRING" id="913774.A0A0C3HSR6"/>
<keyword evidence="4 5" id="KW-0408">Iron</keyword>
<dbReference type="PRINTS" id="PR00463">
    <property type="entry name" value="EP450I"/>
</dbReference>
<comment type="similarity">
    <text evidence="1">Belongs to the cytochrome P450 family.</text>
</comment>
<dbReference type="HOGENOM" id="CLU_001570_2_4_1"/>
<dbReference type="InterPro" id="IPR001128">
    <property type="entry name" value="Cyt_P450"/>
</dbReference>
<dbReference type="GO" id="GO:0005506">
    <property type="term" value="F:iron ion binding"/>
    <property type="evidence" value="ECO:0007669"/>
    <property type="project" value="InterPro"/>
</dbReference>
<evidence type="ECO:0000256" key="3">
    <source>
        <dbReference type="ARBA" id="ARBA00023002"/>
    </source>
</evidence>
<keyword evidence="6" id="KW-1133">Transmembrane helix</keyword>
<name>A0A0C3HSR6_OIDMZ</name>
<evidence type="ECO:0000313" key="8">
    <source>
        <dbReference type="Proteomes" id="UP000054321"/>
    </source>
</evidence>